<evidence type="ECO:0000256" key="2">
    <source>
        <dbReference type="SAM" id="Coils"/>
    </source>
</evidence>
<dbReference type="Pfam" id="PF02321">
    <property type="entry name" value="OEP"/>
    <property type="match status" value="2"/>
</dbReference>
<proteinExistence type="inferred from homology"/>
<dbReference type="PANTHER" id="PTHR30203:SF24">
    <property type="entry name" value="BLR4935 PROTEIN"/>
    <property type="match status" value="1"/>
</dbReference>
<evidence type="ECO:0000313" key="3">
    <source>
        <dbReference type="EMBL" id="QDS97057.1"/>
    </source>
</evidence>
<gene>
    <name evidence="3" type="primary">czcC_1</name>
    <name evidence="3" type="ORF">HG15A2_03160</name>
</gene>
<keyword evidence="2" id="KW-0175">Coiled coil</keyword>
<reference evidence="3 4" key="1">
    <citation type="submission" date="2019-02" db="EMBL/GenBank/DDBJ databases">
        <title>Deep-cultivation of Planctomycetes and their phenomic and genomic characterization uncovers novel biology.</title>
        <authorList>
            <person name="Wiegand S."/>
            <person name="Jogler M."/>
            <person name="Boedeker C."/>
            <person name="Pinto D."/>
            <person name="Vollmers J."/>
            <person name="Rivas-Marin E."/>
            <person name="Kohn T."/>
            <person name="Peeters S.H."/>
            <person name="Heuer A."/>
            <person name="Rast P."/>
            <person name="Oberbeckmann S."/>
            <person name="Bunk B."/>
            <person name="Jeske O."/>
            <person name="Meyerdierks A."/>
            <person name="Storesund J.E."/>
            <person name="Kallscheuer N."/>
            <person name="Luecker S."/>
            <person name="Lage O.M."/>
            <person name="Pohl T."/>
            <person name="Merkel B.J."/>
            <person name="Hornburger P."/>
            <person name="Mueller R.-W."/>
            <person name="Bruemmer F."/>
            <person name="Labrenz M."/>
            <person name="Spormann A.M."/>
            <person name="Op den Camp H."/>
            <person name="Overmann J."/>
            <person name="Amann R."/>
            <person name="Jetten M.S.M."/>
            <person name="Mascher T."/>
            <person name="Medema M.H."/>
            <person name="Devos D.P."/>
            <person name="Kaster A.-K."/>
            <person name="Ovreas L."/>
            <person name="Rohde M."/>
            <person name="Galperin M.Y."/>
            <person name="Jogler C."/>
        </authorList>
    </citation>
    <scope>NUCLEOTIDE SEQUENCE [LARGE SCALE GENOMIC DNA]</scope>
    <source>
        <strain evidence="3 4">HG15A2</strain>
    </source>
</reference>
<dbReference type="InterPro" id="IPR010131">
    <property type="entry name" value="MdtP/NodT-like"/>
</dbReference>
<dbReference type="Gene3D" id="1.20.1600.10">
    <property type="entry name" value="Outer membrane efflux proteins (OEP)"/>
    <property type="match status" value="1"/>
</dbReference>
<dbReference type="Proteomes" id="UP000319852">
    <property type="component" value="Chromosome"/>
</dbReference>
<organism evidence="3 4">
    <name type="scientific">Adhaeretor mobilis</name>
    <dbReference type="NCBI Taxonomy" id="1930276"/>
    <lineage>
        <taxon>Bacteria</taxon>
        <taxon>Pseudomonadati</taxon>
        <taxon>Planctomycetota</taxon>
        <taxon>Planctomycetia</taxon>
        <taxon>Pirellulales</taxon>
        <taxon>Lacipirellulaceae</taxon>
        <taxon>Adhaeretor</taxon>
    </lineage>
</organism>
<dbReference type="EMBL" id="CP036263">
    <property type="protein sequence ID" value="QDS97057.1"/>
    <property type="molecule type" value="Genomic_DNA"/>
</dbReference>
<dbReference type="GO" id="GO:0015562">
    <property type="term" value="F:efflux transmembrane transporter activity"/>
    <property type="evidence" value="ECO:0007669"/>
    <property type="project" value="InterPro"/>
</dbReference>
<protein>
    <submittedName>
        <fullName evidence="3">Cobalt-zinc-cadmium resistance protein CzcC</fullName>
    </submittedName>
</protein>
<dbReference type="OrthoDB" id="9791261at2"/>
<evidence type="ECO:0000313" key="4">
    <source>
        <dbReference type="Proteomes" id="UP000319852"/>
    </source>
</evidence>
<dbReference type="KEGG" id="amob:HG15A2_03160"/>
<sequence>MTNYISFLVAISLLATGCASGPQEVASLKGAGDDTGIASAEAIKQVEYQELVSPELIQPSTVSESTQSLANTQTPQRLPPAEGLSMESLEQMALSNNPTIAQSEARVRALRGKWVQVGLPPNPTAGYVAGEIGNDGAAGQQGAFVGQDFITGKKLQRNRAIVSAEIAKAEQQLAAAQRRVQTDVRQGYYEALLAQRRVELAEELVRITGEAVMSSEALVEAEEIPLAGLLQTEVQQQNALVLLRTAENGLSRAWRRLSSVAGGVDLPAQPLAGDIGQMPASLDWQEQLARLQTESPEVAAAMSEVDRARRALSRACVEAVPDVSTQVSVQYDDSTDDTIAGVQVGMPIPLWNRNQGGIRQAQAEITQAVRNVDRVELDLKRRLAGVFKEYSDAQVTAETYSNDILPRSQKTFDLVQKGYKQGEVGYLDLLAAQQTFSQTNLAYLDAVGNLWQSYVRIEGLLLEGSLETTLDR</sequence>
<accession>A0A517MQK0</accession>
<dbReference type="InterPro" id="IPR003423">
    <property type="entry name" value="OMP_efflux"/>
</dbReference>
<dbReference type="PANTHER" id="PTHR30203">
    <property type="entry name" value="OUTER MEMBRANE CATION EFFLUX PROTEIN"/>
    <property type="match status" value="1"/>
</dbReference>
<comment type="similarity">
    <text evidence="1">Belongs to the outer membrane factor (OMF) (TC 1.B.17) family.</text>
</comment>
<evidence type="ECO:0000256" key="1">
    <source>
        <dbReference type="ARBA" id="ARBA00007613"/>
    </source>
</evidence>
<keyword evidence="4" id="KW-1185">Reference proteome</keyword>
<dbReference type="AlphaFoldDB" id="A0A517MQK0"/>
<dbReference type="SUPFAM" id="SSF56954">
    <property type="entry name" value="Outer membrane efflux proteins (OEP)"/>
    <property type="match status" value="1"/>
</dbReference>
<name>A0A517MQK0_9BACT</name>
<feature type="coiled-coil region" evidence="2">
    <location>
        <begin position="152"/>
        <end position="186"/>
    </location>
</feature>
<dbReference type="RefSeq" id="WP_145057147.1">
    <property type="nucleotide sequence ID" value="NZ_CP036263.1"/>
</dbReference>